<reference evidence="3" key="1">
    <citation type="submission" date="2020-01" db="EMBL/GenBank/DDBJ databases">
        <title>Whole-genome analyses of novel actinobacteria.</title>
        <authorList>
            <person name="Sahin N."/>
        </authorList>
    </citation>
    <scope>NUCLEOTIDE SEQUENCE</scope>
    <source>
        <strain evidence="3">YC537</strain>
    </source>
</reference>
<dbReference type="RefSeq" id="WP_161705787.1">
    <property type="nucleotide sequence ID" value="NZ_JAAAHS010000602.1"/>
</dbReference>
<feature type="chain" id="PRO_5036895146" description="NarX-like N-terminal domain-containing protein" evidence="2">
    <location>
        <begin position="23"/>
        <end position="143"/>
    </location>
</feature>
<gene>
    <name evidence="3" type="ORF">GUY60_36435</name>
</gene>
<dbReference type="Proteomes" id="UP000598297">
    <property type="component" value="Unassembled WGS sequence"/>
</dbReference>
<proteinExistence type="predicted"/>
<dbReference type="Gene3D" id="1.20.120.20">
    <property type="entry name" value="Apolipoprotein"/>
    <property type="match status" value="1"/>
</dbReference>
<dbReference type="EMBL" id="JAAAHS010000602">
    <property type="protein sequence ID" value="NBE56812.1"/>
    <property type="molecule type" value="Genomic_DNA"/>
</dbReference>
<comment type="caution">
    <text evidence="3">The sequence shown here is derived from an EMBL/GenBank/DDBJ whole genome shotgun (WGS) entry which is preliminary data.</text>
</comment>
<dbReference type="OrthoDB" id="4227980at2"/>
<keyword evidence="4" id="KW-1185">Reference proteome</keyword>
<feature type="signal peptide" evidence="2">
    <location>
        <begin position="1"/>
        <end position="22"/>
    </location>
</feature>
<feature type="region of interest" description="Disordered" evidence="1">
    <location>
        <begin position="89"/>
        <end position="120"/>
    </location>
</feature>
<evidence type="ECO:0000256" key="2">
    <source>
        <dbReference type="SAM" id="SignalP"/>
    </source>
</evidence>
<name>A0A964XRE4_9ACTN</name>
<feature type="compositionally biased region" description="Basic and acidic residues" evidence="1">
    <location>
        <begin position="90"/>
        <end position="106"/>
    </location>
</feature>
<evidence type="ECO:0000256" key="1">
    <source>
        <dbReference type="SAM" id="MobiDB-lite"/>
    </source>
</evidence>
<accession>A0A964XRE4</accession>
<keyword evidence="2" id="KW-0732">Signal</keyword>
<evidence type="ECO:0000313" key="3">
    <source>
        <dbReference type="EMBL" id="NBE56812.1"/>
    </source>
</evidence>
<evidence type="ECO:0008006" key="5">
    <source>
        <dbReference type="Google" id="ProtNLM"/>
    </source>
</evidence>
<organism evidence="3 4">
    <name type="scientific">Streptomyces boluensis</name>
    <dbReference type="NCBI Taxonomy" id="1775135"/>
    <lineage>
        <taxon>Bacteria</taxon>
        <taxon>Bacillati</taxon>
        <taxon>Actinomycetota</taxon>
        <taxon>Actinomycetes</taxon>
        <taxon>Kitasatosporales</taxon>
        <taxon>Streptomycetaceae</taxon>
        <taxon>Streptomyces</taxon>
    </lineage>
</organism>
<evidence type="ECO:0000313" key="4">
    <source>
        <dbReference type="Proteomes" id="UP000598297"/>
    </source>
</evidence>
<protein>
    <recommendedName>
        <fullName evidence="5">NarX-like N-terminal domain-containing protein</fullName>
    </recommendedName>
</protein>
<sequence>MKRLVAAGAVCAVLALSTTACSDSDSSPEDEATKAASELCENLGELKADNQKLAALDPATATKEQVQDAYDDVKDDWNDVKGNLSALSSAKRDAVQGASDDLRQASEDVPGDTTAQQTLTDLKPQIDKLATTVSDASTSLKCS</sequence>
<dbReference type="PROSITE" id="PS51257">
    <property type="entry name" value="PROKAR_LIPOPROTEIN"/>
    <property type="match status" value="1"/>
</dbReference>
<dbReference type="AlphaFoldDB" id="A0A964XRE4"/>